<feature type="region of interest" description="Disordered" evidence="1">
    <location>
        <begin position="50"/>
        <end position="128"/>
    </location>
</feature>
<feature type="compositionally biased region" description="Basic and acidic residues" evidence="1">
    <location>
        <begin position="18"/>
        <end position="31"/>
    </location>
</feature>
<proteinExistence type="predicted"/>
<dbReference type="EMBL" id="CP136893">
    <property type="protein sequence ID" value="WOL03411.1"/>
    <property type="molecule type" value="Genomic_DNA"/>
</dbReference>
<protein>
    <submittedName>
        <fullName evidence="2">Uncharacterized protein</fullName>
    </submittedName>
</protein>
<feature type="compositionally biased region" description="Basic and acidic residues" evidence="1">
    <location>
        <begin position="105"/>
        <end position="115"/>
    </location>
</feature>
<feature type="compositionally biased region" description="Low complexity" evidence="1">
    <location>
        <begin position="50"/>
        <end position="62"/>
    </location>
</feature>
<evidence type="ECO:0000256" key="1">
    <source>
        <dbReference type="SAM" id="MobiDB-lite"/>
    </source>
</evidence>
<dbReference type="AlphaFoldDB" id="A0AAQ3Q8R5"/>
<keyword evidence="3" id="KW-1185">Reference proteome</keyword>
<evidence type="ECO:0000313" key="2">
    <source>
        <dbReference type="EMBL" id="WOL03411.1"/>
    </source>
</evidence>
<feature type="region of interest" description="Disordered" evidence="1">
    <location>
        <begin position="1"/>
        <end position="33"/>
    </location>
</feature>
<organism evidence="2 3">
    <name type="scientific">Canna indica</name>
    <name type="common">Indian-shot</name>
    <dbReference type="NCBI Taxonomy" id="4628"/>
    <lineage>
        <taxon>Eukaryota</taxon>
        <taxon>Viridiplantae</taxon>
        <taxon>Streptophyta</taxon>
        <taxon>Embryophyta</taxon>
        <taxon>Tracheophyta</taxon>
        <taxon>Spermatophyta</taxon>
        <taxon>Magnoliopsida</taxon>
        <taxon>Liliopsida</taxon>
        <taxon>Zingiberales</taxon>
        <taxon>Cannaceae</taxon>
        <taxon>Canna</taxon>
    </lineage>
</organism>
<reference evidence="2 3" key="1">
    <citation type="submission" date="2023-10" db="EMBL/GenBank/DDBJ databases">
        <title>Chromosome-scale genome assembly provides insights into flower coloration mechanisms of Canna indica.</title>
        <authorList>
            <person name="Li C."/>
        </authorList>
    </citation>
    <scope>NUCLEOTIDE SEQUENCE [LARGE SCALE GENOMIC DNA]</scope>
    <source>
        <tissue evidence="2">Flower</tissue>
    </source>
</reference>
<name>A0AAQ3Q8R5_9LILI</name>
<sequence>MQLPKGKDSGRGIWKRRKESEEKLFSEDSPKHRSGQLMVILASQPVHVPPAAAVSAHGSAAPTSNNYYSSKFRREKIDRQKKAAPTERDSDGWGRSGDRVPQSCDRLRGRRDVHPRNIPGRPSPPGPT</sequence>
<evidence type="ECO:0000313" key="3">
    <source>
        <dbReference type="Proteomes" id="UP001327560"/>
    </source>
</evidence>
<feature type="compositionally biased region" description="Basic and acidic residues" evidence="1">
    <location>
        <begin position="1"/>
        <end position="10"/>
    </location>
</feature>
<feature type="compositionally biased region" description="Basic and acidic residues" evidence="1">
    <location>
        <begin position="75"/>
        <end position="98"/>
    </location>
</feature>
<dbReference type="Proteomes" id="UP001327560">
    <property type="component" value="Chromosome 4"/>
</dbReference>
<accession>A0AAQ3Q8R5</accession>
<gene>
    <name evidence="2" type="ORF">Cni_G12131</name>
</gene>